<dbReference type="InterPro" id="IPR050324">
    <property type="entry name" value="CDP-alcohol_PTase-I"/>
</dbReference>
<evidence type="ECO:0000256" key="1">
    <source>
        <dbReference type="ARBA" id="ARBA00004141"/>
    </source>
</evidence>
<keyword evidence="7" id="KW-0443">Lipid metabolism</keyword>
<evidence type="ECO:0000256" key="7">
    <source>
        <dbReference type="ARBA" id="ARBA00023098"/>
    </source>
</evidence>
<organism evidence="15 16">
    <name type="scientific">Spongisporangium articulatum</name>
    <dbReference type="NCBI Taxonomy" id="3362603"/>
    <lineage>
        <taxon>Bacteria</taxon>
        <taxon>Bacillati</taxon>
        <taxon>Actinomycetota</taxon>
        <taxon>Actinomycetes</taxon>
        <taxon>Kineosporiales</taxon>
        <taxon>Kineosporiaceae</taxon>
        <taxon>Spongisporangium</taxon>
    </lineage>
</organism>
<evidence type="ECO:0000313" key="15">
    <source>
        <dbReference type="EMBL" id="MFI7587639.1"/>
    </source>
</evidence>
<evidence type="ECO:0000256" key="13">
    <source>
        <dbReference type="SAM" id="MobiDB-lite"/>
    </source>
</evidence>
<dbReference type="Gene3D" id="1.20.120.1760">
    <property type="match status" value="1"/>
</dbReference>
<comment type="subcellular location">
    <subcellularLocation>
        <location evidence="1">Membrane</location>
        <topology evidence="1">Multi-pass membrane protein</topology>
    </subcellularLocation>
</comment>
<dbReference type="RefSeq" id="WP_398279701.1">
    <property type="nucleotide sequence ID" value="NZ_JBITLV010000003.1"/>
</dbReference>
<evidence type="ECO:0000256" key="14">
    <source>
        <dbReference type="SAM" id="Phobius"/>
    </source>
</evidence>
<keyword evidence="4 12" id="KW-0808">Transferase</keyword>
<name>A0ABW8AML5_9ACTN</name>
<keyword evidence="9" id="KW-0594">Phospholipid biosynthesis</keyword>
<proteinExistence type="inferred from homology"/>
<comment type="similarity">
    <text evidence="2 12">Belongs to the CDP-alcohol phosphatidyltransferase class-I family.</text>
</comment>
<dbReference type="NCBIfam" id="TIGR00560">
    <property type="entry name" value="pgsA"/>
    <property type="match status" value="1"/>
</dbReference>
<evidence type="ECO:0000256" key="8">
    <source>
        <dbReference type="ARBA" id="ARBA00023136"/>
    </source>
</evidence>
<evidence type="ECO:0000256" key="4">
    <source>
        <dbReference type="ARBA" id="ARBA00022679"/>
    </source>
</evidence>
<sequence>MSALPKPSNWNVANAFTALRLVAVPVFIVLLLHDDGQSDSWRIAATAAFAVAIITDRIDGELARRWGLITDLGKIADPIADKALVGSALICLSLIGELPWWVTVVVLFRELAITGVRFVVIRHGVMPASRGGKYKTTAQSVALLLYLAPLPDAFQPVAVVTMGVAVVLTVATGLDYVVQAVRLRRGSDRTRAKRATGRGVPPESHRAGQSSAA</sequence>
<dbReference type="PANTHER" id="PTHR14269">
    <property type="entry name" value="CDP-DIACYLGLYCEROL--GLYCEROL-3-PHOSPHATE 3-PHOSPHATIDYLTRANSFERASE-RELATED"/>
    <property type="match status" value="1"/>
</dbReference>
<evidence type="ECO:0000256" key="10">
    <source>
        <dbReference type="ARBA" id="ARBA00023264"/>
    </source>
</evidence>
<evidence type="ECO:0000256" key="6">
    <source>
        <dbReference type="ARBA" id="ARBA00022989"/>
    </source>
</evidence>
<feature type="transmembrane region" description="Helical" evidence="14">
    <location>
        <begin position="153"/>
        <end position="178"/>
    </location>
</feature>
<dbReference type="InterPro" id="IPR004570">
    <property type="entry name" value="Phosphatidylglycerol_P_synth"/>
</dbReference>
<evidence type="ECO:0000256" key="11">
    <source>
        <dbReference type="NCBIfam" id="TIGR00560"/>
    </source>
</evidence>
<dbReference type="PIRSF" id="PIRSF000847">
    <property type="entry name" value="Phos_ph_gly_syn"/>
    <property type="match status" value="1"/>
</dbReference>
<keyword evidence="6 14" id="KW-1133">Transmembrane helix</keyword>
<reference evidence="15 16" key="1">
    <citation type="submission" date="2024-10" db="EMBL/GenBank/DDBJ databases">
        <title>The Natural Products Discovery Center: Release of the First 8490 Sequenced Strains for Exploring Actinobacteria Biosynthetic Diversity.</title>
        <authorList>
            <person name="Kalkreuter E."/>
            <person name="Kautsar S.A."/>
            <person name="Yang D."/>
            <person name="Bader C.D."/>
            <person name="Teijaro C.N."/>
            <person name="Fluegel L."/>
            <person name="Davis C.M."/>
            <person name="Simpson J.R."/>
            <person name="Lauterbach L."/>
            <person name="Steele A.D."/>
            <person name="Gui C."/>
            <person name="Meng S."/>
            <person name="Li G."/>
            <person name="Viehrig K."/>
            <person name="Ye F."/>
            <person name="Su P."/>
            <person name="Kiefer A.F."/>
            <person name="Nichols A."/>
            <person name="Cepeda A.J."/>
            <person name="Yan W."/>
            <person name="Fan B."/>
            <person name="Jiang Y."/>
            <person name="Adhikari A."/>
            <person name="Zheng C.-J."/>
            <person name="Schuster L."/>
            <person name="Cowan T.M."/>
            <person name="Smanski M.J."/>
            <person name="Chevrette M.G."/>
            <person name="De Carvalho L.P.S."/>
            <person name="Shen B."/>
        </authorList>
    </citation>
    <scope>NUCLEOTIDE SEQUENCE [LARGE SCALE GENOMIC DNA]</scope>
    <source>
        <strain evidence="15 16">NPDC049639</strain>
    </source>
</reference>
<evidence type="ECO:0000256" key="3">
    <source>
        <dbReference type="ARBA" id="ARBA00022516"/>
    </source>
</evidence>
<dbReference type="Pfam" id="PF01066">
    <property type="entry name" value="CDP-OH_P_transf"/>
    <property type="match status" value="1"/>
</dbReference>
<evidence type="ECO:0000256" key="5">
    <source>
        <dbReference type="ARBA" id="ARBA00022692"/>
    </source>
</evidence>
<keyword evidence="10" id="KW-1208">Phospholipid metabolism</keyword>
<gene>
    <name evidence="15" type="primary">pgsA</name>
    <name evidence="15" type="ORF">ACIB24_11245</name>
</gene>
<evidence type="ECO:0000313" key="16">
    <source>
        <dbReference type="Proteomes" id="UP001612915"/>
    </source>
</evidence>
<keyword evidence="5 14" id="KW-0812">Transmembrane</keyword>
<accession>A0ABW8AML5</accession>
<evidence type="ECO:0000256" key="2">
    <source>
        <dbReference type="ARBA" id="ARBA00010441"/>
    </source>
</evidence>
<protein>
    <recommendedName>
        <fullName evidence="11">CDP-diacylglycerol--glycerol-3-phosphate 3-phosphatidyltransferase</fullName>
        <ecNumber evidence="11">2.7.8.5</ecNumber>
    </recommendedName>
</protein>
<dbReference type="EMBL" id="JBITLV010000003">
    <property type="protein sequence ID" value="MFI7587639.1"/>
    <property type="molecule type" value="Genomic_DNA"/>
</dbReference>
<dbReference type="PANTHER" id="PTHR14269:SF52">
    <property type="entry name" value="PHOSPHATIDYLGLYCEROPHOSPHATE SYNTHASE-RELATED"/>
    <property type="match status" value="1"/>
</dbReference>
<dbReference type="InterPro" id="IPR043130">
    <property type="entry name" value="CDP-OH_PTrfase_TM_dom"/>
</dbReference>
<dbReference type="GO" id="GO:0008444">
    <property type="term" value="F:CDP-diacylglycerol-glycerol-3-phosphate 3-phosphatidyltransferase activity"/>
    <property type="evidence" value="ECO:0007669"/>
    <property type="project" value="UniProtKB-EC"/>
</dbReference>
<evidence type="ECO:0000256" key="9">
    <source>
        <dbReference type="ARBA" id="ARBA00023209"/>
    </source>
</evidence>
<keyword evidence="8 14" id="KW-0472">Membrane</keyword>
<feature type="transmembrane region" description="Helical" evidence="14">
    <location>
        <begin position="12"/>
        <end position="32"/>
    </location>
</feature>
<feature type="region of interest" description="Disordered" evidence="13">
    <location>
        <begin position="189"/>
        <end position="213"/>
    </location>
</feature>
<dbReference type="PROSITE" id="PS00379">
    <property type="entry name" value="CDP_ALCOHOL_P_TRANSF"/>
    <property type="match status" value="1"/>
</dbReference>
<keyword evidence="3" id="KW-0444">Lipid biosynthesis</keyword>
<feature type="transmembrane region" description="Helical" evidence="14">
    <location>
        <begin position="83"/>
        <end position="102"/>
    </location>
</feature>
<dbReference type="InterPro" id="IPR048254">
    <property type="entry name" value="CDP_ALCOHOL_P_TRANSF_CS"/>
</dbReference>
<comment type="caution">
    <text evidence="15">The sequence shown here is derived from an EMBL/GenBank/DDBJ whole genome shotgun (WGS) entry which is preliminary data.</text>
</comment>
<dbReference type="InterPro" id="IPR000462">
    <property type="entry name" value="CDP-OH_P_trans"/>
</dbReference>
<keyword evidence="16" id="KW-1185">Reference proteome</keyword>
<dbReference type="EC" id="2.7.8.5" evidence="11"/>
<dbReference type="Proteomes" id="UP001612915">
    <property type="component" value="Unassembled WGS sequence"/>
</dbReference>
<evidence type="ECO:0000256" key="12">
    <source>
        <dbReference type="RuleBase" id="RU003750"/>
    </source>
</evidence>